<gene>
    <name evidence="1" type="ORF">MNBD_GAMMA23-682</name>
</gene>
<organism evidence="1">
    <name type="scientific">hydrothermal vent metagenome</name>
    <dbReference type="NCBI Taxonomy" id="652676"/>
    <lineage>
        <taxon>unclassified sequences</taxon>
        <taxon>metagenomes</taxon>
        <taxon>ecological metagenomes</taxon>
    </lineage>
</organism>
<accession>A0A3B1A0R5</accession>
<evidence type="ECO:0008006" key="2">
    <source>
        <dbReference type="Google" id="ProtNLM"/>
    </source>
</evidence>
<dbReference type="EMBL" id="UOFT01000034">
    <property type="protein sequence ID" value="VAW93703.1"/>
    <property type="molecule type" value="Genomic_DNA"/>
</dbReference>
<protein>
    <recommendedName>
        <fullName evidence="2">Phosphate-selective porin O and P</fullName>
    </recommendedName>
</protein>
<sequence>MRKILLTAAVAATIIDPVLANTSHDLTDLNTSKNSRSKNIKFGANLDLFATSRNFGAENNKAELKIREVELSLEAQINPWLYGVVFLTKPAGEPFDVEEAAVIANLSYGFRFKAGKYRNEFGLLNTIHEPERPQISLPLPITEFLGEEQLRELGVTIGKTIDFGNGHRGGASLALLNNENEIAFNKSQSKDKAYSGKLYYGYKSSATAYQLGCSVLTGKNNTAGTLNTNLQVFDFSYFLQPDYASKYDYSARFMLLGEVFYNQREITSSNLSRARGYWAVADYQFMPAHHVGLGLESTEGRLDQTIKSKACSIHYSWYYSSHGRLQLEARRLSVDNGNDGLEILLQLNIVLEPHREKPFLAIMD</sequence>
<name>A0A3B1A0R5_9ZZZZ</name>
<proteinExistence type="predicted"/>
<dbReference type="AlphaFoldDB" id="A0A3B1A0R5"/>
<reference evidence="1" key="1">
    <citation type="submission" date="2018-06" db="EMBL/GenBank/DDBJ databases">
        <authorList>
            <person name="Zhirakovskaya E."/>
        </authorList>
    </citation>
    <scope>NUCLEOTIDE SEQUENCE</scope>
</reference>
<dbReference type="SUPFAM" id="SSF56935">
    <property type="entry name" value="Porins"/>
    <property type="match status" value="1"/>
</dbReference>
<evidence type="ECO:0000313" key="1">
    <source>
        <dbReference type="EMBL" id="VAW93703.1"/>
    </source>
</evidence>